<feature type="region of interest" description="Disordered" evidence="1">
    <location>
        <begin position="66"/>
        <end position="98"/>
    </location>
</feature>
<dbReference type="EMBL" id="JBFAEG010000019">
    <property type="protein sequence ID" value="MEU5710266.1"/>
    <property type="molecule type" value="Genomic_DNA"/>
</dbReference>
<reference evidence="2 3" key="1">
    <citation type="submission" date="2024-06" db="EMBL/GenBank/DDBJ databases">
        <title>The Natural Products Discovery Center: Release of the First 8490 Sequenced Strains for Exploring Actinobacteria Biosynthetic Diversity.</title>
        <authorList>
            <person name="Kalkreuter E."/>
            <person name="Kautsar S.A."/>
            <person name="Yang D."/>
            <person name="Bader C.D."/>
            <person name="Teijaro C.N."/>
            <person name="Fluegel L."/>
            <person name="Davis C.M."/>
            <person name="Simpson J.R."/>
            <person name="Lauterbach L."/>
            <person name="Steele A.D."/>
            <person name="Gui C."/>
            <person name="Meng S."/>
            <person name="Li G."/>
            <person name="Viehrig K."/>
            <person name="Ye F."/>
            <person name="Su P."/>
            <person name="Kiefer A.F."/>
            <person name="Nichols A."/>
            <person name="Cepeda A.J."/>
            <person name="Yan W."/>
            <person name="Fan B."/>
            <person name="Jiang Y."/>
            <person name="Adhikari A."/>
            <person name="Zheng C.-J."/>
            <person name="Schuster L."/>
            <person name="Cowan T.M."/>
            <person name="Smanski M.J."/>
            <person name="Chevrette M.G."/>
            <person name="De Carvalho L.P.S."/>
            <person name="Shen B."/>
        </authorList>
    </citation>
    <scope>NUCLEOTIDE SEQUENCE [LARGE SCALE GENOMIC DNA]</scope>
    <source>
        <strain evidence="2 3">NPDC020594</strain>
    </source>
</reference>
<feature type="region of interest" description="Disordered" evidence="1">
    <location>
        <begin position="168"/>
        <end position="196"/>
    </location>
</feature>
<evidence type="ECO:0008006" key="4">
    <source>
        <dbReference type="Google" id="ProtNLM"/>
    </source>
</evidence>
<comment type="caution">
    <text evidence="2">The sequence shown here is derived from an EMBL/GenBank/DDBJ whole genome shotgun (WGS) entry which is preliminary data.</text>
</comment>
<organism evidence="2 3">
    <name type="scientific">Streptomyces flaveolus</name>
    <dbReference type="NCBI Taxonomy" id="67297"/>
    <lineage>
        <taxon>Bacteria</taxon>
        <taxon>Bacillati</taxon>
        <taxon>Actinomycetota</taxon>
        <taxon>Actinomycetes</taxon>
        <taxon>Kitasatosporales</taxon>
        <taxon>Streptomycetaceae</taxon>
        <taxon>Streptomyces</taxon>
    </lineage>
</organism>
<evidence type="ECO:0000313" key="2">
    <source>
        <dbReference type="EMBL" id="MEU5710266.1"/>
    </source>
</evidence>
<dbReference type="RefSeq" id="WP_037911572.1">
    <property type="nucleotide sequence ID" value="NZ_JBEYYH010000014.1"/>
</dbReference>
<name>A0ABV3AE88_9ACTN</name>
<evidence type="ECO:0000313" key="3">
    <source>
        <dbReference type="Proteomes" id="UP001551011"/>
    </source>
</evidence>
<sequence>MPDSQTSTTELVTQYSSQLASDLARNVQEQDRIRSEIDQLQGRLLALQHDHSVLATMQQALESGIPMQQAAASKGRPGAGTDHDYGLPGGSAGPRRRQNKPTLVALIRAYLAQQSEPSSAAEIAAALGEAHPDRVIKTTVVRTTLEGLVARSAAQRLKQGHSVFYAALEPTDEEKTAREGGEEQGAASGGRASSKD</sequence>
<accession>A0ABV3AE88</accession>
<evidence type="ECO:0000256" key="1">
    <source>
        <dbReference type="SAM" id="MobiDB-lite"/>
    </source>
</evidence>
<dbReference type="Proteomes" id="UP001551011">
    <property type="component" value="Unassembled WGS sequence"/>
</dbReference>
<proteinExistence type="predicted"/>
<keyword evidence="3" id="KW-1185">Reference proteome</keyword>
<protein>
    <recommendedName>
        <fullName evidence="4">Regulatory protein</fullName>
    </recommendedName>
</protein>
<feature type="compositionally biased region" description="Low complexity" evidence="1">
    <location>
        <begin position="184"/>
        <end position="196"/>
    </location>
</feature>
<gene>
    <name evidence="2" type="ORF">AB0H04_25900</name>
</gene>